<evidence type="ECO:0000313" key="2">
    <source>
        <dbReference type="EMBL" id="RGP70198.1"/>
    </source>
</evidence>
<feature type="transmembrane region" description="Helical" evidence="1">
    <location>
        <begin position="131"/>
        <end position="149"/>
    </location>
</feature>
<organism evidence="2 3">
    <name type="scientific">Fusarium sporotrichioides</name>
    <dbReference type="NCBI Taxonomy" id="5514"/>
    <lineage>
        <taxon>Eukaryota</taxon>
        <taxon>Fungi</taxon>
        <taxon>Dikarya</taxon>
        <taxon>Ascomycota</taxon>
        <taxon>Pezizomycotina</taxon>
        <taxon>Sordariomycetes</taxon>
        <taxon>Hypocreomycetidae</taxon>
        <taxon>Hypocreales</taxon>
        <taxon>Nectriaceae</taxon>
        <taxon>Fusarium</taxon>
    </lineage>
</organism>
<evidence type="ECO:0000256" key="1">
    <source>
        <dbReference type="SAM" id="Phobius"/>
    </source>
</evidence>
<evidence type="ECO:0000313" key="3">
    <source>
        <dbReference type="Proteomes" id="UP000266152"/>
    </source>
</evidence>
<feature type="transmembrane region" description="Helical" evidence="1">
    <location>
        <begin position="64"/>
        <end position="92"/>
    </location>
</feature>
<feature type="transmembrane region" description="Helical" evidence="1">
    <location>
        <begin position="20"/>
        <end position="44"/>
    </location>
</feature>
<feature type="transmembrane region" description="Helical" evidence="1">
    <location>
        <begin position="563"/>
        <end position="589"/>
    </location>
</feature>
<dbReference type="EMBL" id="PXOF01000053">
    <property type="protein sequence ID" value="RGP70198.1"/>
    <property type="molecule type" value="Genomic_DNA"/>
</dbReference>
<protein>
    <submittedName>
        <fullName evidence="2">Uncharacterized protein</fullName>
    </submittedName>
</protein>
<dbReference type="AlphaFoldDB" id="A0A395SCR3"/>
<keyword evidence="3" id="KW-1185">Reference proteome</keyword>
<keyword evidence="1" id="KW-1133">Transmembrane helix</keyword>
<dbReference type="Proteomes" id="UP000266152">
    <property type="component" value="Unassembled WGS sequence"/>
</dbReference>
<sequence length="660" mass="72324">MNESFPRNHQSKVVSQLGKVSIAIQTSLFVVCLGCLSFLAFLWGASENNTIWRHIVLAGWTARAITITSLVLRWATAAQAAICTSMLAALLLQRGTVRLPEAAAVSLIRVNNTGPWSLLGKMKANWHRKSASLGLLTALLTLTALSLQFTSTILLSQVGLAFLPVASSIPKMHYGIKSEGDTYYAMPSAAPSFLDITPTRYPAFAEWTPNRTNFDTANQRGEVAPGKSPGIVDTGNVLRAFLPINNDQERSLVTEYHGFATVVDTRVVCMRPKLSNVVFSTGDGFRLTGFANVEQRPLGLVQRESEGGSKNFSVSFDCSFDAAAGGNYSEPDWALALCLGSFDNADQGIYSFMQSDQKKALGGSYLIINATVLENLGEVDDSDVWTSITRSTSYNSVRLQLTLCMTTFQAQRMEINATRTTPIHPEPSLLWDASKAKWNTKDIMQQLGAVVPEIPAAERGIFELAPRSWQWRKQPEYLDLTGDSAETTATLSTVGQGAIYDGMVNSAQFSLFSHIAMSTKNPALALQAFFTRLCSMCYYDRIAMFDAVGPSWQVSLVQVTRPLGWTAFIIVIDIAVLHLIIVLLVVLMFRGAGHHSRTENAWAAVSQLLGPLTESWIRDVDTLDDKTVKSLLKDRGLDNIMVGVECIQGRAHLVEKEKIS</sequence>
<proteinExistence type="predicted"/>
<name>A0A395SCR3_FUSSP</name>
<reference evidence="2 3" key="1">
    <citation type="journal article" date="2018" name="PLoS Pathog.">
        <title>Evolution of structural diversity of trichothecenes, a family of toxins produced by plant pathogenic and entomopathogenic fungi.</title>
        <authorList>
            <person name="Proctor R.H."/>
            <person name="McCormick S.P."/>
            <person name="Kim H.S."/>
            <person name="Cardoza R.E."/>
            <person name="Stanley A.M."/>
            <person name="Lindo L."/>
            <person name="Kelly A."/>
            <person name="Brown D.W."/>
            <person name="Lee T."/>
            <person name="Vaughan M.M."/>
            <person name="Alexander N.J."/>
            <person name="Busman M."/>
            <person name="Gutierrez S."/>
        </authorList>
    </citation>
    <scope>NUCLEOTIDE SEQUENCE [LARGE SCALE GENOMIC DNA]</scope>
    <source>
        <strain evidence="2 3">NRRL 3299</strain>
    </source>
</reference>
<keyword evidence="1" id="KW-0812">Transmembrane</keyword>
<gene>
    <name evidence="2" type="ORF">FSPOR_4098</name>
</gene>
<accession>A0A395SCR3</accession>
<keyword evidence="1" id="KW-0472">Membrane</keyword>
<comment type="caution">
    <text evidence="2">The sequence shown here is derived from an EMBL/GenBank/DDBJ whole genome shotgun (WGS) entry which is preliminary data.</text>
</comment>